<name>A0ABV0Z1H6_9TELE</name>
<evidence type="ECO:0000313" key="1">
    <source>
        <dbReference type="EMBL" id="MEQ2299627.1"/>
    </source>
</evidence>
<gene>
    <name evidence="1" type="ORF">AMECASPLE_017107</name>
</gene>
<reference evidence="1 2" key="1">
    <citation type="submission" date="2021-06" db="EMBL/GenBank/DDBJ databases">
        <authorList>
            <person name="Palmer J.M."/>
        </authorList>
    </citation>
    <scope>NUCLEOTIDE SEQUENCE [LARGE SCALE GENOMIC DNA]</scope>
    <source>
        <strain evidence="1 2">AS_MEX2019</strain>
        <tissue evidence="1">Muscle</tissue>
    </source>
</reference>
<comment type="caution">
    <text evidence="1">The sequence shown here is derived from an EMBL/GenBank/DDBJ whole genome shotgun (WGS) entry which is preliminary data.</text>
</comment>
<dbReference type="Proteomes" id="UP001469553">
    <property type="component" value="Unassembled WGS sequence"/>
</dbReference>
<sequence>MADALTHHFYGGQRSKRSNVTWESLITLSVERFSRSCFLNFVTTTAEQRSRKNIVLTPLPVRVKPPYSAAAF</sequence>
<accession>A0ABV0Z1H6</accession>
<evidence type="ECO:0000313" key="2">
    <source>
        <dbReference type="Proteomes" id="UP001469553"/>
    </source>
</evidence>
<proteinExistence type="predicted"/>
<protein>
    <submittedName>
        <fullName evidence="1">Uncharacterized protein</fullName>
    </submittedName>
</protein>
<keyword evidence="2" id="KW-1185">Reference proteome</keyword>
<organism evidence="1 2">
    <name type="scientific">Ameca splendens</name>
    <dbReference type="NCBI Taxonomy" id="208324"/>
    <lineage>
        <taxon>Eukaryota</taxon>
        <taxon>Metazoa</taxon>
        <taxon>Chordata</taxon>
        <taxon>Craniata</taxon>
        <taxon>Vertebrata</taxon>
        <taxon>Euteleostomi</taxon>
        <taxon>Actinopterygii</taxon>
        <taxon>Neopterygii</taxon>
        <taxon>Teleostei</taxon>
        <taxon>Neoteleostei</taxon>
        <taxon>Acanthomorphata</taxon>
        <taxon>Ovalentaria</taxon>
        <taxon>Atherinomorphae</taxon>
        <taxon>Cyprinodontiformes</taxon>
        <taxon>Goodeidae</taxon>
        <taxon>Ameca</taxon>
    </lineage>
</organism>
<dbReference type="EMBL" id="JAHRIP010048294">
    <property type="protein sequence ID" value="MEQ2299627.1"/>
    <property type="molecule type" value="Genomic_DNA"/>
</dbReference>